<accession>A0A2T6AQJ7</accession>
<dbReference type="AlphaFoldDB" id="A0A2T6AQJ7"/>
<gene>
    <name evidence="1" type="ORF">C8N44_11875</name>
</gene>
<dbReference type="Proteomes" id="UP000244069">
    <property type="component" value="Unassembled WGS sequence"/>
</dbReference>
<dbReference type="EMBL" id="QBKN01000018">
    <property type="protein sequence ID" value="PTX46099.1"/>
    <property type="molecule type" value="Genomic_DNA"/>
</dbReference>
<comment type="caution">
    <text evidence="1">The sequence shown here is derived from an EMBL/GenBank/DDBJ whole genome shotgun (WGS) entry which is preliminary data.</text>
</comment>
<proteinExistence type="predicted"/>
<organism evidence="1 2">
    <name type="scientific">Allosediminivita pacifica</name>
    <dbReference type="NCBI Taxonomy" id="1267769"/>
    <lineage>
        <taxon>Bacteria</taxon>
        <taxon>Pseudomonadati</taxon>
        <taxon>Pseudomonadota</taxon>
        <taxon>Alphaproteobacteria</taxon>
        <taxon>Rhodobacterales</taxon>
        <taxon>Paracoccaceae</taxon>
        <taxon>Allosediminivita</taxon>
    </lineage>
</organism>
<dbReference type="InterPro" id="IPR011990">
    <property type="entry name" value="TPR-like_helical_dom_sf"/>
</dbReference>
<evidence type="ECO:0000313" key="1">
    <source>
        <dbReference type="EMBL" id="PTX46099.1"/>
    </source>
</evidence>
<keyword evidence="2" id="KW-1185">Reference proteome</keyword>
<dbReference type="Pfam" id="PF06041">
    <property type="entry name" value="DUF924"/>
    <property type="match status" value="1"/>
</dbReference>
<evidence type="ECO:0000313" key="2">
    <source>
        <dbReference type="Proteomes" id="UP000244069"/>
    </source>
</evidence>
<dbReference type="RefSeq" id="WP_107977479.1">
    <property type="nucleotide sequence ID" value="NZ_BMEZ01000019.1"/>
</dbReference>
<dbReference type="Gene3D" id="1.20.58.320">
    <property type="entry name" value="TPR-like"/>
    <property type="match status" value="1"/>
</dbReference>
<reference evidence="1 2" key="1">
    <citation type="submission" date="2018-04" db="EMBL/GenBank/DDBJ databases">
        <title>Genomic Encyclopedia of Archaeal and Bacterial Type Strains, Phase II (KMG-II): from individual species to whole genera.</title>
        <authorList>
            <person name="Goeker M."/>
        </authorList>
    </citation>
    <scope>NUCLEOTIDE SEQUENCE [LARGE SCALE GENOMIC DNA]</scope>
    <source>
        <strain evidence="1 2">DSM 29329</strain>
    </source>
</reference>
<name>A0A2T6AQJ7_9RHOB</name>
<dbReference type="Gene3D" id="1.25.40.10">
    <property type="entry name" value="Tetratricopeptide repeat domain"/>
    <property type="match status" value="1"/>
</dbReference>
<dbReference type="InterPro" id="IPR010323">
    <property type="entry name" value="DUF924"/>
</dbReference>
<dbReference type="OrthoDB" id="7593450at2"/>
<protein>
    <submittedName>
        <fullName evidence="1">Uncharacterized protein (DUF924 family)</fullName>
    </submittedName>
</protein>
<dbReference type="SUPFAM" id="SSF48452">
    <property type="entry name" value="TPR-like"/>
    <property type="match status" value="1"/>
</dbReference>
<sequence>MSMPENVLAYWLDEVGPKGWYRQDDEVDEEIRARFLGTWEGLMQGRYALWLTYPSGALAYIILADQFPRNMFRGEAKAFSSDAVAMAASKQSIHRGWDMKIDPPARQFFYLPLMHSENACDQDRCVRLMKERLGAEGEDNLLHARVHREIIRRFGRFPFRNAALGRETSGPERRFVEDGGYGRVLNEMKEGVPA</sequence>